<accession>A0A9P4J2R1</accession>
<feature type="region of interest" description="Disordered" evidence="1">
    <location>
        <begin position="23"/>
        <end position="47"/>
    </location>
</feature>
<name>A0A9P4J2R1_9PEZI</name>
<proteinExistence type="predicted"/>
<dbReference type="EMBL" id="ML996084">
    <property type="protein sequence ID" value="KAF2154388.1"/>
    <property type="molecule type" value="Genomic_DNA"/>
</dbReference>
<keyword evidence="4" id="KW-1185">Reference proteome</keyword>
<dbReference type="CDD" id="cd00167">
    <property type="entry name" value="SANT"/>
    <property type="match status" value="1"/>
</dbReference>
<feature type="region of interest" description="Disordered" evidence="1">
    <location>
        <begin position="238"/>
        <end position="309"/>
    </location>
</feature>
<feature type="region of interest" description="Disordered" evidence="1">
    <location>
        <begin position="105"/>
        <end position="165"/>
    </location>
</feature>
<evidence type="ECO:0000256" key="1">
    <source>
        <dbReference type="SAM" id="MobiDB-lite"/>
    </source>
</evidence>
<dbReference type="AlphaFoldDB" id="A0A9P4J2R1"/>
<dbReference type="InterPro" id="IPR017930">
    <property type="entry name" value="Myb_dom"/>
</dbReference>
<comment type="caution">
    <text evidence="3">The sequence shown here is derived from an EMBL/GenBank/DDBJ whole genome shotgun (WGS) entry which is preliminary data.</text>
</comment>
<dbReference type="InterPro" id="IPR001005">
    <property type="entry name" value="SANT/Myb"/>
</dbReference>
<sequence>MGKRWAEIARRLRGRSDNAVKNWWNGGQNRRRRNQQRRAEMEARQQGQVNPMMAQANGMPNEAMYYNQAMPQRTYYEQQLPAIYQQQAHIPPSIMVPHLAAAPMSRGGRYETPLPSPSAYSQLSNEAPSMISDGSSAGSARSPYPINSPVDLPPLSQQKTPGMQHRLNVPGYNPTEQDYDVPTQIHIGHDGMKRPQMLQEGFSHYPMQAYRNSNEFAAPQLSYGQHTSPLPHIYAQLDQQHQQQHTPTSMPYHGQPMSATHGQMQLPGLSQSTQSPMVDPSLEHKGPERDQSESPKQAPPMRLSSMINA</sequence>
<dbReference type="OrthoDB" id="2143914at2759"/>
<feature type="compositionally biased region" description="Basic and acidic residues" evidence="1">
    <location>
        <begin position="281"/>
        <end position="293"/>
    </location>
</feature>
<dbReference type="PROSITE" id="PS51294">
    <property type="entry name" value="HTH_MYB"/>
    <property type="match status" value="1"/>
</dbReference>
<protein>
    <recommendedName>
        <fullName evidence="2">HTH myb-type domain-containing protein</fullName>
    </recommendedName>
</protein>
<feature type="compositionally biased region" description="Polar residues" evidence="1">
    <location>
        <begin position="118"/>
        <end position="139"/>
    </location>
</feature>
<feature type="compositionally biased region" description="Polar residues" evidence="1">
    <location>
        <begin position="257"/>
        <end position="276"/>
    </location>
</feature>
<feature type="domain" description="HTH myb-type" evidence="2">
    <location>
        <begin position="1"/>
        <end position="32"/>
    </location>
</feature>
<gene>
    <name evidence="3" type="ORF">K461DRAFT_277513</name>
</gene>
<evidence type="ECO:0000259" key="2">
    <source>
        <dbReference type="PROSITE" id="PS51294"/>
    </source>
</evidence>
<dbReference type="Gene3D" id="1.10.10.60">
    <property type="entry name" value="Homeodomain-like"/>
    <property type="match status" value="1"/>
</dbReference>
<reference evidence="3" key="1">
    <citation type="journal article" date="2020" name="Stud. Mycol.">
        <title>101 Dothideomycetes genomes: a test case for predicting lifestyles and emergence of pathogens.</title>
        <authorList>
            <person name="Haridas S."/>
            <person name="Albert R."/>
            <person name="Binder M."/>
            <person name="Bloem J."/>
            <person name="Labutti K."/>
            <person name="Salamov A."/>
            <person name="Andreopoulos B."/>
            <person name="Baker S."/>
            <person name="Barry K."/>
            <person name="Bills G."/>
            <person name="Bluhm B."/>
            <person name="Cannon C."/>
            <person name="Castanera R."/>
            <person name="Culley D."/>
            <person name="Daum C."/>
            <person name="Ezra D."/>
            <person name="Gonzalez J."/>
            <person name="Henrissat B."/>
            <person name="Kuo A."/>
            <person name="Liang C."/>
            <person name="Lipzen A."/>
            <person name="Lutzoni F."/>
            <person name="Magnuson J."/>
            <person name="Mondo S."/>
            <person name="Nolan M."/>
            <person name="Ohm R."/>
            <person name="Pangilinan J."/>
            <person name="Park H.-J."/>
            <person name="Ramirez L."/>
            <person name="Alfaro M."/>
            <person name="Sun H."/>
            <person name="Tritt A."/>
            <person name="Yoshinaga Y."/>
            <person name="Zwiers L.-H."/>
            <person name="Turgeon B."/>
            <person name="Goodwin S."/>
            <person name="Spatafora J."/>
            <person name="Crous P."/>
            <person name="Grigoriev I."/>
        </authorList>
    </citation>
    <scope>NUCLEOTIDE SEQUENCE</scope>
    <source>
        <strain evidence="3">CBS 260.36</strain>
    </source>
</reference>
<organism evidence="3 4">
    <name type="scientific">Myriangium duriaei CBS 260.36</name>
    <dbReference type="NCBI Taxonomy" id="1168546"/>
    <lineage>
        <taxon>Eukaryota</taxon>
        <taxon>Fungi</taxon>
        <taxon>Dikarya</taxon>
        <taxon>Ascomycota</taxon>
        <taxon>Pezizomycotina</taxon>
        <taxon>Dothideomycetes</taxon>
        <taxon>Dothideomycetidae</taxon>
        <taxon>Myriangiales</taxon>
        <taxon>Myriangiaceae</taxon>
        <taxon>Myriangium</taxon>
    </lineage>
</organism>
<evidence type="ECO:0000313" key="3">
    <source>
        <dbReference type="EMBL" id="KAF2154388.1"/>
    </source>
</evidence>
<evidence type="ECO:0000313" key="4">
    <source>
        <dbReference type="Proteomes" id="UP000799439"/>
    </source>
</evidence>
<dbReference type="Proteomes" id="UP000799439">
    <property type="component" value="Unassembled WGS sequence"/>
</dbReference>